<comment type="caution">
    <text evidence="1">The sequence shown here is derived from an EMBL/GenBank/DDBJ whole genome shotgun (WGS) entry which is preliminary data.</text>
</comment>
<gene>
    <name evidence="1" type="ORF">M2350_001509</name>
</gene>
<evidence type="ECO:0000313" key="2">
    <source>
        <dbReference type="Proteomes" id="UP001204798"/>
    </source>
</evidence>
<keyword evidence="2" id="KW-1185">Reference proteome</keyword>
<organism evidence="1 2">
    <name type="scientific">Candidatus Fervidibacter sacchari</name>
    <dbReference type="NCBI Taxonomy" id="1448929"/>
    <lineage>
        <taxon>Bacteria</taxon>
        <taxon>Candidatus Fervidibacterota</taxon>
        <taxon>Candidatus Fervidibacter</taxon>
    </lineage>
</organism>
<evidence type="ECO:0008006" key="3">
    <source>
        <dbReference type="Google" id="ProtNLM"/>
    </source>
</evidence>
<dbReference type="EMBL" id="JANUCP010000002">
    <property type="protein sequence ID" value="MCS3919109.1"/>
    <property type="molecule type" value="Genomic_DNA"/>
</dbReference>
<name>A0ABT2EMC9_9BACT</name>
<reference evidence="1 2" key="1">
    <citation type="submission" date="2022-08" db="EMBL/GenBank/DDBJ databases">
        <title>Bacterial and archaeal communities from various locations to study Microbial Dark Matter (Phase II).</title>
        <authorList>
            <person name="Stepanauskas R."/>
        </authorList>
    </citation>
    <scope>NUCLEOTIDE SEQUENCE [LARGE SCALE GENOMIC DNA]</scope>
    <source>
        <strain evidence="1 2">PD1</strain>
    </source>
</reference>
<proteinExistence type="predicted"/>
<sequence>MRRQQTRVLGAKCGVLIFALVLVAVLPLTLFAQNSKAPPVPKPILEANASVKLGIPQGARVLLREIVVFVDNYPDPSLRAFVEPLLKAALTEAGFTVVAAPQEVRREAEERRFERESEEVHKGSLPPKGTILRETVELKATIHLVRSGRQLGVLLGELRRRRIDIGGFYIRKNESGALVFLEVIDNATLTTTAQLVSFATDKDEILTITGTPFGAFVLGRDNQRQRDMNAIRAAMRHLSNLLKLKLAEREPIKGKVLGKVEGVTATYIVINVGRLDGVQKGMNFAVHPVRKVGDELVALPPIAKLRVLIVNDTNSVCDVVEGDVGDINEGDEAREVIKEIVATVKK</sequence>
<dbReference type="Proteomes" id="UP001204798">
    <property type="component" value="Unassembled WGS sequence"/>
</dbReference>
<evidence type="ECO:0000313" key="1">
    <source>
        <dbReference type="EMBL" id="MCS3919109.1"/>
    </source>
</evidence>
<protein>
    <recommendedName>
        <fullName evidence="3">Flagellar assembly protein T C-terminal domain-containing protein</fullName>
    </recommendedName>
</protein>
<accession>A0ABT2EMC9</accession>
<dbReference type="RefSeq" id="WP_259095253.1">
    <property type="nucleotide sequence ID" value="NZ_CP130454.1"/>
</dbReference>